<feature type="domain" description="EamA" evidence="7">
    <location>
        <begin position="160"/>
        <end position="299"/>
    </location>
</feature>
<dbReference type="PANTHER" id="PTHR32322:SF18">
    <property type="entry name" value="S-ADENOSYLMETHIONINE_S-ADENOSYLHOMOCYSTEINE TRANSPORTER"/>
    <property type="match status" value="1"/>
</dbReference>
<evidence type="ECO:0000256" key="1">
    <source>
        <dbReference type="ARBA" id="ARBA00004651"/>
    </source>
</evidence>
<feature type="transmembrane region" description="Helical" evidence="6">
    <location>
        <begin position="70"/>
        <end position="92"/>
    </location>
</feature>
<feature type="transmembrane region" description="Helical" evidence="6">
    <location>
        <begin position="38"/>
        <end position="58"/>
    </location>
</feature>
<dbReference type="InterPro" id="IPR000620">
    <property type="entry name" value="EamA_dom"/>
</dbReference>
<dbReference type="InterPro" id="IPR050638">
    <property type="entry name" value="AA-Vitamin_Transporters"/>
</dbReference>
<comment type="subcellular location">
    <subcellularLocation>
        <location evidence="1">Cell membrane</location>
        <topology evidence="1">Multi-pass membrane protein</topology>
    </subcellularLocation>
</comment>
<evidence type="ECO:0000256" key="2">
    <source>
        <dbReference type="ARBA" id="ARBA00022475"/>
    </source>
</evidence>
<name>A0A2G9CD82_9BURK</name>
<dbReference type="Proteomes" id="UP000231501">
    <property type="component" value="Unassembled WGS sequence"/>
</dbReference>
<keyword evidence="2" id="KW-1003">Cell membrane</keyword>
<feature type="transmembrane region" description="Helical" evidence="6">
    <location>
        <begin position="129"/>
        <end position="146"/>
    </location>
</feature>
<evidence type="ECO:0000313" key="8">
    <source>
        <dbReference type="EMBL" id="PIM53594.1"/>
    </source>
</evidence>
<evidence type="ECO:0000256" key="5">
    <source>
        <dbReference type="ARBA" id="ARBA00023136"/>
    </source>
</evidence>
<reference evidence="8 9" key="1">
    <citation type="submission" date="2017-11" db="EMBL/GenBank/DDBJ databases">
        <title>Draft genome sequence of Mitsuaria sp. HWN-4.</title>
        <authorList>
            <person name="Gundlapally S.R."/>
        </authorList>
    </citation>
    <scope>NUCLEOTIDE SEQUENCE [LARGE SCALE GENOMIC DNA]</scope>
    <source>
        <strain evidence="8 9">HWN-4</strain>
    </source>
</reference>
<proteinExistence type="predicted"/>
<evidence type="ECO:0000256" key="4">
    <source>
        <dbReference type="ARBA" id="ARBA00022989"/>
    </source>
</evidence>
<evidence type="ECO:0000313" key="9">
    <source>
        <dbReference type="Proteomes" id="UP000231501"/>
    </source>
</evidence>
<keyword evidence="9" id="KW-1185">Reference proteome</keyword>
<gene>
    <name evidence="8" type="ORF">CS062_08960</name>
</gene>
<dbReference type="InterPro" id="IPR037185">
    <property type="entry name" value="EmrE-like"/>
</dbReference>
<dbReference type="GO" id="GO:0005886">
    <property type="term" value="C:plasma membrane"/>
    <property type="evidence" value="ECO:0007669"/>
    <property type="project" value="UniProtKB-SubCell"/>
</dbReference>
<dbReference type="Pfam" id="PF00892">
    <property type="entry name" value="EamA"/>
    <property type="match status" value="2"/>
</dbReference>
<feature type="transmembrane region" description="Helical" evidence="6">
    <location>
        <begin position="225"/>
        <end position="245"/>
    </location>
</feature>
<feature type="transmembrane region" description="Helical" evidence="6">
    <location>
        <begin position="257"/>
        <end position="276"/>
    </location>
</feature>
<dbReference type="EMBL" id="PEOG01000019">
    <property type="protein sequence ID" value="PIM53594.1"/>
    <property type="molecule type" value="Genomic_DNA"/>
</dbReference>
<feature type="transmembrane region" description="Helical" evidence="6">
    <location>
        <begin position="158"/>
        <end position="177"/>
    </location>
</feature>
<keyword evidence="4 6" id="KW-1133">Transmembrane helix</keyword>
<feature type="transmembrane region" description="Helical" evidence="6">
    <location>
        <begin position="189"/>
        <end position="210"/>
    </location>
</feature>
<organism evidence="8 9">
    <name type="scientific">Roseateles chitinivorans</name>
    <dbReference type="NCBI Taxonomy" id="2917965"/>
    <lineage>
        <taxon>Bacteria</taxon>
        <taxon>Pseudomonadati</taxon>
        <taxon>Pseudomonadota</taxon>
        <taxon>Betaproteobacteria</taxon>
        <taxon>Burkholderiales</taxon>
        <taxon>Sphaerotilaceae</taxon>
        <taxon>Roseateles</taxon>
    </lineage>
</organism>
<dbReference type="SUPFAM" id="SSF103481">
    <property type="entry name" value="Multidrug resistance efflux transporter EmrE"/>
    <property type="match status" value="2"/>
</dbReference>
<dbReference type="OrthoDB" id="5186724at2"/>
<sequence>MTHAPSHLSTHLRLVGMAVLWGASWPWGRVLAQAMPPLAAAACRFLIAGAILMLWLASTGRLSALRSWSASRWAGMVVAASFGVFGYATFFMSGLKHVPAGKGALVITLNPVITLLLAAWIFHERLNKRIGLGMALAAVGAAVVITRGEPWHVLDGRVGIGELLLLGCVACWVAYTLIGRKVMAGVDALTTTAVTAAIGAAMLLALTLAVDGTTALAGVLAAPRNAWLCMAGITVGSTALAYAWYFDGVKALGAGAASGYITLVPVFGVVFSALWLGEVVDASLLVGGTMAIAGTALMNLGRR</sequence>
<dbReference type="PANTHER" id="PTHR32322">
    <property type="entry name" value="INNER MEMBRANE TRANSPORTER"/>
    <property type="match status" value="1"/>
</dbReference>
<feature type="transmembrane region" description="Helical" evidence="6">
    <location>
        <begin position="282"/>
        <end position="300"/>
    </location>
</feature>
<feature type="domain" description="EamA" evidence="7">
    <location>
        <begin position="14"/>
        <end position="145"/>
    </location>
</feature>
<evidence type="ECO:0000256" key="3">
    <source>
        <dbReference type="ARBA" id="ARBA00022692"/>
    </source>
</evidence>
<keyword evidence="5 6" id="KW-0472">Membrane</keyword>
<evidence type="ECO:0000256" key="6">
    <source>
        <dbReference type="SAM" id="Phobius"/>
    </source>
</evidence>
<keyword evidence="3 6" id="KW-0812">Transmembrane</keyword>
<protein>
    <submittedName>
        <fullName evidence="8">EamA family transporter</fullName>
    </submittedName>
</protein>
<dbReference type="AlphaFoldDB" id="A0A2G9CD82"/>
<comment type="caution">
    <text evidence="8">The sequence shown here is derived from an EMBL/GenBank/DDBJ whole genome shotgun (WGS) entry which is preliminary data.</text>
</comment>
<feature type="transmembrane region" description="Helical" evidence="6">
    <location>
        <begin position="104"/>
        <end position="122"/>
    </location>
</feature>
<accession>A0A2G9CD82</accession>
<evidence type="ECO:0000259" key="7">
    <source>
        <dbReference type="Pfam" id="PF00892"/>
    </source>
</evidence>